<keyword evidence="3 14" id="KW-0813">Transport</keyword>
<dbReference type="InterPro" id="IPR050059">
    <property type="entry name" value="ATP_synthase_B_chain"/>
</dbReference>
<accession>A0ABV7WFB0</accession>
<dbReference type="CDD" id="cd06503">
    <property type="entry name" value="ATP-synt_Fo_b"/>
    <property type="match status" value="1"/>
</dbReference>
<keyword evidence="8 14" id="KW-1133">Transmembrane helix</keyword>
<dbReference type="SUPFAM" id="SSF81573">
    <property type="entry name" value="F1F0 ATP synthase subunit B, membrane domain"/>
    <property type="match status" value="1"/>
</dbReference>
<gene>
    <name evidence="14" type="primary">atpF</name>
    <name evidence="18" type="ORF">ACFOLH_07330</name>
</gene>
<sequence>MTAVLASESEGSVLLPATYDIVWSLVVFVVLFVLFWKFVLPKYLSVLDDRTAKIQGGLEKAERAQAEADAKLKAYGDQLAEAREEAGRIREQARGEGAAIIAEMRERAQSEADRVTEQAQRQLEAERQQALAQLHREVGRLAVDLAGRVVGESLSDDDRQRRVVDRFLADLERGDAERAQAAERARAEREEAQSAASYEAAGRAGSSSVGGGTA</sequence>
<comment type="function">
    <text evidence="12 14">F(1)F(0) ATP synthase produces ATP from ADP in the presence of a proton or sodium gradient. F-type ATPases consist of two structural domains, F(1) containing the extramembraneous catalytic core and F(0) containing the membrane proton channel, linked together by a central stalk and a peripheral stalk. During catalysis, ATP synthesis in the catalytic domain of F(1) is coupled via a rotary mechanism of the central stalk subunits to proton translocation.</text>
</comment>
<dbReference type="Gene3D" id="1.20.5.620">
    <property type="entry name" value="F1F0 ATP synthase subunit B, membrane domain"/>
    <property type="match status" value="1"/>
</dbReference>
<evidence type="ECO:0000256" key="11">
    <source>
        <dbReference type="ARBA" id="ARBA00023310"/>
    </source>
</evidence>
<evidence type="ECO:0000256" key="9">
    <source>
        <dbReference type="ARBA" id="ARBA00023065"/>
    </source>
</evidence>
<dbReference type="InterPro" id="IPR028987">
    <property type="entry name" value="ATP_synth_B-like_membr_sf"/>
</dbReference>
<evidence type="ECO:0000256" key="5">
    <source>
        <dbReference type="ARBA" id="ARBA00022547"/>
    </source>
</evidence>
<keyword evidence="16" id="KW-0175">Coiled coil</keyword>
<evidence type="ECO:0000256" key="12">
    <source>
        <dbReference type="ARBA" id="ARBA00025198"/>
    </source>
</evidence>
<proteinExistence type="inferred from homology"/>
<keyword evidence="4 14" id="KW-1003">Cell membrane</keyword>
<dbReference type="HAMAP" id="MF_01398">
    <property type="entry name" value="ATP_synth_b_bprime"/>
    <property type="match status" value="1"/>
</dbReference>
<evidence type="ECO:0000256" key="7">
    <source>
        <dbReference type="ARBA" id="ARBA00022781"/>
    </source>
</evidence>
<comment type="similarity">
    <text evidence="2 14 15">Belongs to the ATPase B chain family.</text>
</comment>
<evidence type="ECO:0000313" key="19">
    <source>
        <dbReference type="Proteomes" id="UP001595685"/>
    </source>
</evidence>
<dbReference type="EMBL" id="JBHRWW010000004">
    <property type="protein sequence ID" value="MFC3688150.1"/>
    <property type="molecule type" value="Genomic_DNA"/>
</dbReference>
<feature type="transmembrane region" description="Helical" evidence="14">
    <location>
        <begin position="21"/>
        <end position="40"/>
    </location>
</feature>
<evidence type="ECO:0000256" key="3">
    <source>
        <dbReference type="ARBA" id="ARBA00022448"/>
    </source>
</evidence>
<comment type="caution">
    <text evidence="18">The sequence shown here is derived from an EMBL/GenBank/DDBJ whole genome shotgun (WGS) entry which is preliminary data.</text>
</comment>
<evidence type="ECO:0000256" key="17">
    <source>
        <dbReference type="SAM" id="MobiDB-lite"/>
    </source>
</evidence>
<evidence type="ECO:0000256" key="13">
    <source>
        <dbReference type="ARBA" id="ARBA00025830"/>
    </source>
</evidence>
<evidence type="ECO:0000256" key="14">
    <source>
        <dbReference type="HAMAP-Rule" id="MF_01398"/>
    </source>
</evidence>
<keyword evidence="7 14" id="KW-0375">Hydrogen ion transport</keyword>
<evidence type="ECO:0000256" key="16">
    <source>
        <dbReference type="SAM" id="Coils"/>
    </source>
</evidence>
<keyword evidence="6 14" id="KW-0812">Transmembrane</keyword>
<comment type="subcellular location">
    <subcellularLocation>
        <location evidence="1 14">Cell membrane</location>
        <topology evidence="1 14">Single-pass membrane protein</topology>
    </subcellularLocation>
</comment>
<evidence type="ECO:0000256" key="8">
    <source>
        <dbReference type="ARBA" id="ARBA00022989"/>
    </source>
</evidence>
<dbReference type="InterPro" id="IPR002146">
    <property type="entry name" value="ATP_synth_b/b'su_bac/chlpt"/>
</dbReference>
<comment type="subunit">
    <text evidence="13 14">F-type ATPases have 2 components, F(1) - the catalytic core - and F(0) - the membrane proton channel. F(1) has five subunits: alpha(3), beta(3), gamma(1), delta(1), epsilon(1). F(0) has three main subunits: a(1), b(2) and c(10-14). The alpha and beta chains form an alternating ring which encloses part of the gamma chain. F(1) is attached to F(0) by a central stalk formed by the gamma and epsilon chains, while a peripheral stalk is formed by the delta and b chains.</text>
</comment>
<feature type="compositionally biased region" description="Basic and acidic residues" evidence="17">
    <location>
        <begin position="174"/>
        <end position="192"/>
    </location>
</feature>
<dbReference type="Proteomes" id="UP001595685">
    <property type="component" value="Unassembled WGS sequence"/>
</dbReference>
<keyword evidence="5 14" id="KW-0138">CF(0)</keyword>
<dbReference type="InterPro" id="IPR005864">
    <property type="entry name" value="ATP_synth_F0_bsu_bac"/>
</dbReference>
<keyword evidence="9 14" id="KW-0406">Ion transport</keyword>
<feature type="coiled-coil region" evidence="16">
    <location>
        <begin position="58"/>
        <end position="125"/>
    </location>
</feature>
<dbReference type="PANTHER" id="PTHR33445">
    <property type="entry name" value="ATP SYNTHASE SUBUNIT B', CHLOROPLASTIC"/>
    <property type="match status" value="1"/>
</dbReference>
<evidence type="ECO:0000256" key="15">
    <source>
        <dbReference type="RuleBase" id="RU003848"/>
    </source>
</evidence>
<evidence type="ECO:0000256" key="6">
    <source>
        <dbReference type="ARBA" id="ARBA00022692"/>
    </source>
</evidence>
<dbReference type="Pfam" id="PF00430">
    <property type="entry name" value="ATP-synt_B"/>
    <property type="match status" value="1"/>
</dbReference>
<feature type="region of interest" description="Disordered" evidence="17">
    <location>
        <begin position="174"/>
        <end position="214"/>
    </location>
</feature>
<evidence type="ECO:0000256" key="1">
    <source>
        <dbReference type="ARBA" id="ARBA00004162"/>
    </source>
</evidence>
<keyword evidence="10 14" id="KW-0472">Membrane</keyword>
<dbReference type="NCBIfam" id="TIGR01144">
    <property type="entry name" value="ATP_synt_b"/>
    <property type="match status" value="1"/>
</dbReference>
<feature type="compositionally biased region" description="Low complexity" evidence="17">
    <location>
        <begin position="193"/>
        <end position="207"/>
    </location>
</feature>
<organism evidence="18 19">
    <name type="scientific">Aquipuribacter hungaricus</name>
    <dbReference type="NCBI Taxonomy" id="545624"/>
    <lineage>
        <taxon>Bacteria</taxon>
        <taxon>Bacillati</taxon>
        <taxon>Actinomycetota</taxon>
        <taxon>Actinomycetes</taxon>
        <taxon>Micrococcales</taxon>
        <taxon>Intrasporangiaceae</taxon>
        <taxon>Aquipuribacter</taxon>
    </lineage>
</organism>
<evidence type="ECO:0000256" key="2">
    <source>
        <dbReference type="ARBA" id="ARBA00005513"/>
    </source>
</evidence>
<evidence type="ECO:0000256" key="4">
    <source>
        <dbReference type="ARBA" id="ARBA00022475"/>
    </source>
</evidence>
<dbReference type="RefSeq" id="WP_340292805.1">
    <property type="nucleotide sequence ID" value="NZ_JBBEOI010000083.1"/>
</dbReference>
<keyword evidence="11 14" id="KW-0066">ATP synthesis</keyword>
<keyword evidence="19" id="KW-1185">Reference proteome</keyword>
<evidence type="ECO:0000256" key="10">
    <source>
        <dbReference type="ARBA" id="ARBA00023136"/>
    </source>
</evidence>
<protein>
    <recommendedName>
        <fullName evidence="14">ATP synthase subunit b</fullName>
    </recommendedName>
    <alternativeName>
        <fullName evidence="14">ATP synthase F(0) sector subunit b</fullName>
    </alternativeName>
    <alternativeName>
        <fullName evidence="14">ATPase subunit I</fullName>
    </alternativeName>
    <alternativeName>
        <fullName evidence="14">F-type ATPase subunit b</fullName>
        <shortName evidence="14">F-ATPase subunit b</shortName>
    </alternativeName>
</protein>
<dbReference type="PANTHER" id="PTHR33445:SF1">
    <property type="entry name" value="ATP SYNTHASE SUBUNIT B"/>
    <property type="match status" value="1"/>
</dbReference>
<evidence type="ECO:0000313" key="18">
    <source>
        <dbReference type="EMBL" id="MFC3688150.1"/>
    </source>
</evidence>
<name>A0ABV7WFB0_9MICO</name>
<reference evidence="19" key="1">
    <citation type="journal article" date="2019" name="Int. J. Syst. Evol. Microbiol.">
        <title>The Global Catalogue of Microorganisms (GCM) 10K type strain sequencing project: providing services to taxonomists for standard genome sequencing and annotation.</title>
        <authorList>
            <consortium name="The Broad Institute Genomics Platform"/>
            <consortium name="The Broad Institute Genome Sequencing Center for Infectious Disease"/>
            <person name="Wu L."/>
            <person name="Ma J."/>
        </authorList>
    </citation>
    <scope>NUCLEOTIDE SEQUENCE [LARGE SCALE GENOMIC DNA]</scope>
    <source>
        <strain evidence="19">NCAIM B.02333</strain>
    </source>
</reference>
<comment type="function">
    <text evidence="14">Component of the F(0) channel, it forms part of the peripheral stalk, linking F(1) to F(0).</text>
</comment>
<dbReference type="NCBIfam" id="NF004412">
    <property type="entry name" value="PRK05759.1-3"/>
    <property type="match status" value="1"/>
</dbReference>